<proteinExistence type="predicted"/>
<evidence type="ECO:0000313" key="10">
    <source>
        <dbReference type="EMBL" id="RXN15385.1"/>
    </source>
</evidence>
<evidence type="ECO:0000313" key="11">
    <source>
        <dbReference type="Proteomes" id="UP000290572"/>
    </source>
</evidence>
<sequence length="299" mass="33650">MLSYGYWAAVSIRKGLDLGRELVCVFMDSPSDSPAQYRTTVDDPDRGRGSDLGRQRGEEDMFKLGLMKYRMDPEGSRQLEPEDHIIQWVRGSKRATSVRVLVVYPAVDTVFQRSVLLLAESLQSRGGVSVVIDMWEKGSLAEQGPLRWLNTQADLAERVLIILPPQRTQTDDLKSKLVPSMPDDTVSASASNLFVLALNLVTSSAHDPHALDKFWVVSLNHDDKCVQTELRGRRMFVLPRDLKKLHRQLLSGAVESPKLVRCFRSFNCKNSSEQLEMNTDFPSCAKPVNLDKNPLISSY</sequence>
<evidence type="ECO:0000256" key="1">
    <source>
        <dbReference type="ARBA" id="ARBA00004479"/>
    </source>
</evidence>
<reference evidence="10 11" key="1">
    <citation type="submission" date="2018-03" db="EMBL/GenBank/DDBJ databases">
        <title>Draft genome sequence of Rohu Carp (Labeo rohita).</title>
        <authorList>
            <person name="Das P."/>
            <person name="Kushwaha B."/>
            <person name="Joshi C.G."/>
            <person name="Kumar D."/>
            <person name="Nagpure N.S."/>
            <person name="Sahoo L."/>
            <person name="Das S.P."/>
            <person name="Bit A."/>
            <person name="Patnaik S."/>
            <person name="Meher P.K."/>
            <person name="Jayasankar P."/>
            <person name="Koringa P.G."/>
            <person name="Patel N.V."/>
            <person name="Hinsu A.T."/>
            <person name="Kumar R."/>
            <person name="Pandey M."/>
            <person name="Agarwal S."/>
            <person name="Srivastava S."/>
            <person name="Singh M."/>
            <person name="Iquebal M.A."/>
            <person name="Jaiswal S."/>
            <person name="Angadi U.B."/>
            <person name="Kumar N."/>
            <person name="Raza M."/>
            <person name="Shah T.M."/>
            <person name="Rai A."/>
            <person name="Jena J.K."/>
        </authorList>
    </citation>
    <scope>NUCLEOTIDE SEQUENCE [LARGE SCALE GENOMIC DNA]</scope>
    <source>
        <strain evidence="10">DASCIFA01</strain>
        <tissue evidence="10">Testis</tissue>
    </source>
</reference>
<keyword evidence="3" id="KW-0732">Signal</keyword>
<organism evidence="10 11">
    <name type="scientific">Labeo rohita</name>
    <name type="common">Indian major carp</name>
    <name type="synonym">Cyprinus rohita</name>
    <dbReference type="NCBI Taxonomy" id="84645"/>
    <lineage>
        <taxon>Eukaryota</taxon>
        <taxon>Metazoa</taxon>
        <taxon>Chordata</taxon>
        <taxon>Craniata</taxon>
        <taxon>Vertebrata</taxon>
        <taxon>Euteleostomi</taxon>
        <taxon>Actinopterygii</taxon>
        <taxon>Neopterygii</taxon>
        <taxon>Teleostei</taxon>
        <taxon>Ostariophysi</taxon>
        <taxon>Cypriniformes</taxon>
        <taxon>Cyprinidae</taxon>
        <taxon>Labeoninae</taxon>
        <taxon>Labeonini</taxon>
        <taxon>Labeo</taxon>
    </lineage>
</organism>
<evidence type="ECO:0000256" key="3">
    <source>
        <dbReference type="ARBA" id="ARBA00022729"/>
    </source>
</evidence>
<dbReference type="InterPro" id="IPR039465">
    <property type="entry name" value="IL-17_rcpt-like"/>
</dbReference>
<name>A0A498MD07_LABRO</name>
<feature type="domain" description="SEFIR" evidence="9">
    <location>
        <begin position="99"/>
        <end position="249"/>
    </location>
</feature>
<keyword evidence="4" id="KW-1133">Transmembrane helix</keyword>
<dbReference type="EMBL" id="QBIY01012854">
    <property type="protein sequence ID" value="RXN15385.1"/>
    <property type="molecule type" value="Genomic_DNA"/>
</dbReference>
<dbReference type="PANTHER" id="PTHR15583:SF11">
    <property type="entry name" value="INTERLEUKIN-17 RECEPTOR B"/>
    <property type="match status" value="1"/>
</dbReference>
<keyword evidence="2" id="KW-0812">Transmembrane</keyword>
<evidence type="ECO:0000256" key="2">
    <source>
        <dbReference type="ARBA" id="ARBA00022692"/>
    </source>
</evidence>
<dbReference type="InterPro" id="IPR013568">
    <property type="entry name" value="SEFIR_dom"/>
</dbReference>
<dbReference type="Gene3D" id="3.40.50.11530">
    <property type="match status" value="1"/>
</dbReference>
<protein>
    <submittedName>
        <fullName evidence="10">Interleukin-17 receptor B-like protein</fullName>
    </submittedName>
</protein>
<gene>
    <name evidence="10" type="ORF">ROHU_028044</name>
</gene>
<comment type="subcellular location">
    <subcellularLocation>
        <location evidence="1">Membrane</location>
        <topology evidence="1">Single-pass type I membrane protein</topology>
    </subcellularLocation>
</comment>
<keyword evidence="7" id="KW-0325">Glycoprotein</keyword>
<evidence type="ECO:0000259" key="9">
    <source>
        <dbReference type="Pfam" id="PF08357"/>
    </source>
</evidence>
<feature type="region of interest" description="Disordered" evidence="8">
    <location>
        <begin position="34"/>
        <end position="55"/>
    </location>
</feature>
<dbReference type="AlphaFoldDB" id="A0A498MD07"/>
<evidence type="ECO:0000256" key="4">
    <source>
        <dbReference type="ARBA" id="ARBA00022989"/>
    </source>
</evidence>
<keyword evidence="11" id="KW-1185">Reference proteome</keyword>
<dbReference type="GO" id="GO:0016020">
    <property type="term" value="C:membrane"/>
    <property type="evidence" value="ECO:0007669"/>
    <property type="project" value="UniProtKB-SubCell"/>
</dbReference>
<evidence type="ECO:0000256" key="8">
    <source>
        <dbReference type="SAM" id="MobiDB-lite"/>
    </source>
</evidence>
<accession>A0A498MD07</accession>
<evidence type="ECO:0000256" key="7">
    <source>
        <dbReference type="ARBA" id="ARBA00023180"/>
    </source>
</evidence>
<dbReference type="Proteomes" id="UP000290572">
    <property type="component" value="Unassembled WGS sequence"/>
</dbReference>
<dbReference type="GO" id="GO:0030368">
    <property type="term" value="F:interleukin-17 receptor activity"/>
    <property type="evidence" value="ECO:0007669"/>
    <property type="project" value="InterPro"/>
</dbReference>
<keyword evidence="6 10" id="KW-0675">Receptor</keyword>
<comment type="caution">
    <text evidence="10">The sequence shown here is derived from an EMBL/GenBank/DDBJ whole genome shotgun (WGS) entry which is preliminary data.</text>
</comment>
<dbReference type="STRING" id="84645.A0A498MD07"/>
<dbReference type="PANTHER" id="PTHR15583">
    <property type="entry name" value="INTERLEUKIN-17 RECEPTOR"/>
    <property type="match status" value="1"/>
</dbReference>
<dbReference type="Pfam" id="PF08357">
    <property type="entry name" value="SEFIR"/>
    <property type="match status" value="1"/>
</dbReference>
<evidence type="ECO:0000256" key="5">
    <source>
        <dbReference type="ARBA" id="ARBA00023136"/>
    </source>
</evidence>
<keyword evidence="5" id="KW-0472">Membrane</keyword>
<evidence type="ECO:0000256" key="6">
    <source>
        <dbReference type="ARBA" id="ARBA00023170"/>
    </source>
</evidence>
<feature type="compositionally biased region" description="Basic and acidic residues" evidence="8">
    <location>
        <begin position="40"/>
        <end position="55"/>
    </location>
</feature>